<comment type="caution">
    <text evidence="1">The sequence shown here is derived from an EMBL/GenBank/DDBJ whole genome shotgun (WGS) entry which is preliminary data.</text>
</comment>
<evidence type="ECO:0000313" key="2">
    <source>
        <dbReference type="Proteomes" id="UP001153332"/>
    </source>
</evidence>
<reference evidence="1" key="1">
    <citation type="submission" date="2022-12" db="EMBL/GenBank/DDBJ databases">
        <title>Genome Sequence of Lasiodiplodia mahajangana.</title>
        <authorList>
            <person name="Buettner E."/>
        </authorList>
    </citation>
    <scope>NUCLEOTIDE SEQUENCE</scope>
    <source>
        <strain evidence="1">VT137</strain>
    </source>
</reference>
<gene>
    <name evidence="1" type="ORF">O1611_g7860</name>
</gene>
<dbReference type="Proteomes" id="UP001153332">
    <property type="component" value="Unassembled WGS sequence"/>
</dbReference>
<sequence length="151" mass="16270">MLFFTSAFVMACLASTAQSVPAPVPTGLAVLEQFLSKDGISTITIYGNSEKDVTVARDVDLFKRCGSNQLTCDNAHLANRNACNSLVNDLRGSFATLPDSPRSICGTYSGSQCCVSWSNPVNGGGSRKPCKRGRPSLERMPGRQWGFRQDD</sequence>
<keyword evidence="2" id="KW-1185">Reference proteome</keyword>
<name>A0ACC2JE93_9PEZI</name>
<protein>
    <submittedName>
        <fullName evidence="1">Uncharacterized protein</fullName>
    </submittedName>
</protein>
<dbReference type="EMBL" id="JAPUUL010002181">
    <property type="protein sequence ID" value="KAJ8125779.1"/>
    <property type="molecule type" value="Genomic_DNA"/>
</dbReference>
<proteinExistence type="predicted"/>
<evidence type="ECO:0000313" key="1">
    <source>
        <dbReference type="EMBL" id="KAJ8125779.1"/>
    </source>
</evidence>
<organism evidence="1 2">
    <name type="scientific">Lasiodiplodia mahajangana</name>
    <dbReference type="NCBI Taxonomy" id="1108764"/>
    <lineage>
        <taxon>Eukaryota</taxon>
        <taxon>Fungi</taxon>
        <taxon>Dikarya</taxon>
        <taxon>Ascomycota</taxon>
        <taxon>Pezizomycotina</taxon>
        <taxon>Dothideomycetes</taxon>
        <taxon>Dothideomycetes incertae sedis</taxon>
        <taxon>Botryosphaeriales</taxon>
        <taxon>Botryosphaeriaceae</taxon>
        <taxon>Lasiodiplodia</taxon>
    </lineage>
</organism>
<accession>A0ACC2JE93</accession>